<comment type="caution">
    <text evidence="1">The sequence shown here is derived from an EMBL/GenBank/DDBJ whole genome shotgun (WGS) entry which is preliminary data.</text>
</comment>
<evidence type="ECO:0000313" key="2">
    <source>
        <dbReference type="Proteomes" id="UP000256941"/>
    </source>
</evidence>
<proteinExistence type="predicted"/>
<protein>
    <recommendedName>
        <fullName evidence="3">WG repeat protein</fullName>
    </recommendedName>
</protein>
<name>A0A3D9XS85_PARVE</name>
<gene>
    <name evidence="1" type="ORF">BDD41_2494</name>
</gene>
<organism evidence="1 2">
    <name type="scientific">Paracoccus versutus</name>
    <name type="common">Thiobacillus versutus</name>
    <dbReference type="NCBI Taxonomy" id="34007"/>
    <lineage>
        <taxon>Bacteria</taxon>
        <taxon>Pseudomonadati</taxon>
        <taxon>Pseudomonadota</taxon>
        <taxon>Alphaproteobacteria</taxon>
        <taxon>Rhodobacterales</taxon>
        <taxon>Paracoccaceae</taxon>
        <taxon>Paracoccus</taxon>
    </lineage>
</organism>
<dbReference type="RefSeq" id="WP_116221970.1">
    <property type="nucleotide sequence ID" value="NZ_CP038197.1"/>
</dbReference>
<dbReference type="EMBL" id="QTUJ01000002">
    <property type="protein sequence ID" value="REF69779.1"/>
    <property type="molecule type" value="Genomic_DNA"/>
</dbReference>
<sequence>MADTDTPSGNPLDDLDPSEVRIEAVDAFHLGGTRYAASFELTDIHCEFSRSFLLDIDFGETLTFTVRLQIEDAINSHATLAPDRHVVLELGGLIHDLTLAGDSVTALPEGVLRRIWHLEGGPQFVFGDRGVAYVREPGGDWELIAPHDLAVLRAIHGSSAQDVHACGHGGLLLRLEGRAWVPVEIPDQRNFYALEVSADGAMHFGGAEGTAYALMGEELTPLEAAPWDYFGICSFKGRRYWTDSSYGISVQEGNALRPFRNLGQGFFMHASAEKLVISGWKEIFIFDGENWEGFEMGYDGNIFLRRLDMADYGG</sequence>
<dbReference type="AlphaFoldDB" id="A0A3D9XS85"/>
<evidence type="ECO:0008006" key="3">
    <source>
        <dbReference type="Google" id="ProtNLM"/>
    </source>
</evidence>
<dbReference type="Proteomes" id="UP000256941">
    <property type="component" value="Unassembled WGS sequence"/>
</dbReference>
<accession>A0A3D9XS85</accession>
<evidence type="ECO:0000313" key="1">
    <source>
        <dbReference type="EMBL" id="REF69779.1"/>
    </source>
</evidence>
<reference evidence="1 2" key="1">
    <citation type="submission" date="2018-08" db="EMBL/GenBank/DDBJ databases">
        <title>Genomic Encyclopedia of Archaeal and Bacterial Type Strains, Phase II (KMG-II): from individual species to whole genera.</title>
        <authorList>
            <person name="Goeker M."/>
        </authorList>
    </citation>
    <scope>NUCLEOTIDE SEQUENCE [LARGE SCALE GENOMIC DNA]</scope>
    <source>
        <strain evidence="1 2">DSM 17099</strain>
    </source>
</reference>